<feature type="chain" id="PRO_5001644293" evidence="2">
    <location>
        <begin position="24"/>
        <end position="355"/>
    </location>
</feature>
<dbReference type="EMBL" id="KK853123">
    <property type="protein sequence ID" value="KDR11059.1"/>
    <property type="molecule type" value="Genomic_DNA"/>
</dbReference>
<feature type="region of interest" description="Disordered" evidence="1">
    <location>
        <begin position="260"/>
        <end position="297"/>
    </location>
</feature>
<accession>A0A067QR21</accession>
<feature type="region of interest" description="Disordered" evidence="1">
    <location>
        <begin position="176"/>
        <end position="248"/>
    </location>
</feature>
<evidence type="ECO:0000313" key="3">
    <source>
        <dbReference type="EMBL" id="KDR11059.1"/>
    </source>
</evidence>
<evidence type="ECO:0000256" key="2">
    <source>
        <dbReference type="SAM" id="SignalP"/>
    </source>
</evidence>
<feature type="compositionally biased region" description="Basic and acidic residues" evidence="1">
    <location>
        <begin position="188"/>
        <end position="198"/>
    </location>
</feature>
<organism evidence="3 4">
    <name type="scientific">Zootermopsis nevadensis</name>
    <name type="common">Dampwood termite</name>
    <dbReference type="NCBI Taxonomy" id="136037"/>
    <lineage>
        <taxon>Eukaryota</taxon>
        <taxon>Metazoa</taxon>
        <taxon>Ecdysozoa</taxon>
        <taxon>Arthropoda</taxon>
        <taxon>Hexapoda</taxon>
        <taxon>Insecta</taxon>
        <taxon>Pterygota</taxon>
        <taxon>Neoptera</taxon>
        <taxon>Polyneoptera</taxon>
        <taxon>Dictyoptera</taxon>
        <taxon>Blattodea</taxon>
        <taxon>Blattoidea</taxon>
        <taxon>Termitoidae</taxon>
        <taxon>Termopsidae</taxon>
        <taxon>Zootermopsis</taxon>
    </lineage>
</organism>
<proteinExistence type="predicted"/>
<name>A0A067QR21_ZOONE</name>
<evidence type="ECO:0000256" key="1">
    <source>
        <dbReference type="SAM" id="MobiDB-lite"/>
    </source>
</evidence>
<protein>
    <submittedName>
        <fullName evidence="3">Uncharacterized protein</fullName>
    </submittedName>
</protein>
<sequence>MDFNCIARAAIVFLSLLLNTTLASEDISQQSQAYYLRHTWPQRDLKTSSSFPIGYGIGGEGFLPKGGLLGVGGLGNYGGGSLGSYGGGHYGGYGGFGGGLQKSLAGSGFSKGQSGVGAENQAAGYEAGAGHKGLTSVQNAQGYSGAEDAQKKNEQSSGFFGNEAGEKKKYEKGSAYEGASNFGQSGKKQGEVKNNQDHKKGHSTKGYQNYHHKDESSKSTTFFDESNDEGDHYDYQGQKGAFGGEGASSFKGGLQDGSFAADAKGKQGHYDSGYASENEHGAKGSQSNKEYYGDNEDYGQKKAFDDYGKKAALGHQQQYGGYHGQQHGGFKKGGNFGSYGGGLGGHLGYVGHFGY</sequence>
<dbReference type="OMA" id="FKGAHEE"/>
<keyword evidence="4" id="KW-1185">Reference proteome</keyword>
<feature type="signal peptide" evidence="2">
    <location>
        <begin position="1"/>
        <end position="23"/>
    </location>
</feature>
<dbReference type="Proteomes" id="UP000027135">
    <property type="component" value="Unassembled WGS sequence"/>
</dbReference>
<dbReference type="InParanoid" id="A0A067QR21"/>
<dbReference type="InterPro" id="IPR031959">
    <property type="entry name" value="DUF4779"/>
</dbReference>
<reference evidence="3 4" key="1">
    <citation type="journal article" date="2014" name="Nat. Commun.">
        <title>Molecular traces of alternative social organization in a termite genome.</title>
        <authorList>
            <person name="Terrapon N."/>
            <person name="Li C."/>
            <person name="Robertson H.M."/>
            <person name="Ji L."/>
            <person name="Meng X."/>
            <person name="Booth W."/>
            <person name="Chen Z."/>
            <person name="Childers C.P."/>
            <person name="Glastad K.M."/>
            <person name="Gokhale K."/>
            <person name="Gowin J."/>
            <person name="Gronenberg W."/>
            <person name="Hermansen R.A."/>
            <person name="Hu H."/>
            <person name="Hunt B.G."/>
            <person name="Huylmans A.K."/>
            <person name="Khalil S.M."/>
            <person name="Mitchell R.D."/>
            <person name="Munoz-Torres M.C."/>
            <person name="Mustard J.A."/>
            <person name="Pan H."/>
            <person name="Reese J.T."/>
            <person name="Scharf M.E."/>
            <person name="Sun F."/>
            <person name="Vogel H."/>
            <person name="Xiao J."/>
            <person name="Yang W."/>
            <person name="Yang Z."/>
            <person name="Yang Z."/>
            <person name="Zhou J."/>
            <person name="Zhu J."/>
            <person name="Brent C.S."/>
            <person name="Elsik C.G."/>
            <person name="Goodisman M.A."/>
            <person name="Liberles D.A."/>
            <person name="Roe R.M."/>
            <person name="Vargo E.L."/>
            <person name="Vilcinskas A."/>
            <person name="Wang J."/>
            <person name="Bornberg-Bauer E."/>
            <person name="Korb J."/>
            <person name="Zhang G."/>
            <person name="Liebig J."/>
        </authorList>
    </citation>
    <scope>NUCLEOTIDE SEQUENCE [LARGE SCALE GENOMIC DNA]</scope>
    <source>
        <tissue evidence="3">Whole organism</tissue>
    </source>
</reference>
<evidence type="ECO:0000313" key="4">
    <source>
        <dbReference type="Proteomes" id="UP000027135"/>
    </source>
</evidence>
<feature type="region of interest" description="Disordered" evidence="1">
    <location>
        <begin position="141"/>
        <end position="164"/>
    </location>
</feature>
<dbReference type="AlphaFoldDB" id="A0A067QR21"/>
<gene>
    <name evidence="3" type="ORF">L798_14643</name>
</gene>
<dbReference type="OrthoDB" id="8195832at2759"/>
<dbReference type="Pfam" id="PF16009">
    <property type="entry name" value="DUF4779"/>
    <property type="match status" value="1"/>
</dbReference>
<keyword evidence="2" id="KW-0732">Signal</keyword>